<dbReference type="PANTHER" id="PTHR42794:SF1">
    <property type="entry name" value="HEMIN IMPORT ATP-BINDING PROTEIN HMUV"/>
    <property type="match status" value="1"/>
</dbReference>
<dbReference type="Gene3D" id="3.40.50.300">
    <property type="entry name" value="P-loop containing nucleotide triphosphate hydrolases"/>
    <property type="match status" value="1"/>
</dbReference>
<dbReference type="InterPro" id="IPR003593">
    <property type="entry name" value="AAA+_ATPase"/>
</dbReference>
<evidence type="ECO:0000259" key="6">
    <source>
        <dbReference type="PROSITE" id="PS50893"/>
    </source>
</evidence>
<dbReference type="SMART" id="SM00382">
    <property type="entry name" value="AAA"/>
    <property type="match status" value="1"/>
</dbReference>
<evidence type="ECO:0000313" key="8">
    <source>
        <dbReference type="Proteomes" id="UP001501147"/>
    </source>
</evidence>
<dbReference type="InterPro" id="IPR003439">
    <property type="entry name" value="ABC_transporter-like_ATP-bd"/>
</dbReference>
<dbReference type="CDD" id="cd03214">
    <property type="entry name" value="ABC_Iron-Siderophores_B12_Hemin"/>
    <property type="match status" value="1"/>
</dbReference>
<dbReference type="InterPro" id="IPR027417">
    <property type="entry name" value="P-loop_NTPase"/>
</dbReference>
<feature type="region of interest" description="Disordered" evidence="5">
    <location>
        <begin position="259"/>
        <end position="279"/>
    </location>
</feature>
<sequence>MGRITTTRLSWSVKGQRLLDGIDMAAHDGKVTGLLGPNGSGKSTLLRLLAGLRRPDTGTVRYDDSDLADLGRRVLARRLAVVEQDVTAHHHVTVRQVVELGRTPFRGRFDALGEHDRRTVEAALERTDLTDRQDRSWHTLSGGERQRAQLARALAQEPREILLDEPTNHLDIRHQFDLLDLLTSLDVTCVVALHDLNLAARYCDHLVLLQHGTVVAAGAPDSVLTPELIRSVYGVEVLVDREPATGALRITYLPTAARPAAAVGGGRPSRSESGPQRFS</sequence>
<accession>A0ABP9AD17</accession>
<organism evidence="7 8">
    <name type="scientific">Streptomyces sanyensis</name>
    <dbReference type="NCBI Taxonomy" id="568869"/>
    <lineage>
        <taxon>Bacteria</taxon>
        <taxon>Bacillati</taxon>
        <taxon>Actinomycetota</taxon>
        <taxon>Actinomycetes</taxon>
        <taxon>Kitasatosporales</taxon>
        <taxon>Streptomycetaceae</taxon>
        <taxon>Streptomyces</taxon>
    </lineage>
</organism>
<keyword evidence="8" id="KW-1185">Reference proteome</keyword>
<dbReference type="InterPro" id="IPR017871">
    <property type="entry name" value="ABC_transporter-like_CS"/>
</dbReference>
<protein>
    <submittedName>
        <fullName evidence="7">ABC transporter ATP-binding protein</fullName>
    </submittedName>
</protein>
<dbReference type="RefSeq" id="WP_345613925.1">
    <property type="nucleotide sequence ID" value="NZ_BAABJV010000006.1"/>
</dbReference>
<dbReference type="PROSITE" id="PS00211">
    <property type="entry name" value="ABC_TRANSPORTER_1"/>
    <property type="match status" value="1"/>
</dbReference>
<feature type="domain" description="ABC transporter" evidence="6">
    <location>
        <begin position="4"/>
        <end position="236"/>
    </location>
</feature>
<keyword evidence="3 7" id="KW-0067">ATP-binding</keyword>
<dbReference type="EMBL" id="BAABJV010000006">
    <property type="protein sequence ID" value="GAA4778822.1"/>
    <property type="molecule type" value="Genomic_DNA"/>
</dbReference>
<dbReference type="GO" id="GO:0005524">
    <property type="term" value="F:ATP binding"/>
    <property type="evidence" value="ECO:0007669"/>
    <property type="project" value="UniProtKB-KW"/>
</dbReference>
<dbReference type="Pfam" id="PF00005">
    <property type="entry name" value="ABC_tran"/>
    <property type="match status" value="1"/>
</dbReference>
<keyword evidence="4" id="KW-1278">Translocase</keyword>
<dbReference type="Proteomes" id="UP001501147">
    <property type="component" value="Unassembled WGS sequence"/>
</dbReference>
<dbReference type="PROSITE" id="PS50893">
    <property type="entry name" value="ABC_TRANSPORTER_2"/>
    <property type="match status" value="1"/>
</dbReference>
<evidence type="ECO:0000256" key="1">
    <source>
        <dbReference type="ARBA" id="ARBA00022448"/>
    </source>
</evidence>
<keyword evidence="1" id="KW-0813">Transport</keyword>
<name>A0ABP9AD17_9ACTN</name>
<evidence type="ECO:0000313" key="7">
    <source>
        <dbReference type="EMBL" id="GAA4778822.1"/>
    </source>
</evidence>
<evidence type="ECO:0000256" key="2">
    <source>
        <dbReference type="ARBA" id="ARBA00022741"/>
    </source>
</evidence>
<comment type="caution">
    <text evidence="7">The sequence shown here is derived from an EMBL/GenBank/DDBJ whole genome shotgun (WGS) entry which is preliminary data.</text>
</comment>
<dbReference type="PANTHER" id="PTHR42794">
    <property type="entry name" value="HEMIN IMPORT ATP-BINDING PROTEIN HMUV"/>
    <property type="match status" value="1"/>
</dbReference>
<dbReference type="SUPFAM" id="SSF52540">
    <property type="entry name" value="P-loop containing nucleoside triphosphate hydrolases"/>
    <property type="match status" value="1"/>
</dbReference>
<evidence type="ECO:0000256" key="3">
    <source>
        <dbReference type="ARBA" id="ARBA00022840"/>
    </source>
</evidence>
<proteinExistence type="predicted"/>
<reference evidence="8" key="1">
    <citation type="journal article" date="2019" name="Int. J. Syst. Evol. Microbiol.">
        <title>The Global Catalogue of Microorganisms (GCM) 10K type strain sequencing project: providing services to taxonomists for standard genome sequencing and annotation.</title>
        <authorList>
            <consortium name="The Broad Institute Genomics Platform"/>
            <consortium name="The Broad Institute Genome Sequencing Center for Infectious Disease"/>
            <person name="Wu L."/>
            <person name="Ma J."/>
        </authorList>
    </citation>
    <scope>NUCLEOTIDE SEQUENCE [LARGE SCALE GENOMIC DNA]</scope>
    <source>
        <strain evidence="8">JCM 18324</strain>
    </source>
</reference>
<keyword evidence="2" id="KW-0547">Nucleotide-binding</keyword>
<gene>
    <name evidence="7" type="ORF">GCM10023329_29880</name>
</gene>
<evidence type="ECO:0000256" key="4">
    <source>
        <dbReference type="ARBA" id="ARBA00022967"/>
    </source>
</evidence>
<evidence type="ECO:0000256" key="5">
    <source>
        <dbReference type="SAM" id="MobiDB-lite"/>
    </source>
</evidence>